<evidence type="ECO:0000259" key="2">
    <source>
        <dbReference type="PROSITE" id="PS50181"/>
    </source>
</evidence>
<keyword evidence="1" id="KW-1133">Transmembrane helix</keyword>
<organism evidence="3 4">
    <name type="scientific">Heterodera schachtii</name>
    <name type="common">Sugarbeet cyst nematode worm</name>
    <name type="synonym">Tylenchus schachtii</name>
    <dbReference type="NCBI Taxonomy" id="97005"/>
    <lineage>
        <taxon>Eukaryota</taxon>
        <taxon>Metazoa</taxon>
        <taxon>Ecdysozoa</taxon>
        <taxon>Nematoda</taxon>
        <taxon>Chromadorea</taxon>
        <taxon>Rhabditida</taxon>
        <taxon>Tylenchina</taxon>
        <taxon>Tylenchomorpha</taxon>
        <taxon>Tylenchoidea</taxon>
        <taxon>Heteroderidae</taxon>
        <taxon>Heteroderinae</taxon>
        <taxon>Heterodera</taxon>
    </lineage>
</organism>
<evidence type="ECO:0000256" key="1">
    <source>
        <dbReference type="SAM" id="Phobius"/>
    </source>
</evidence>
<reference evidence="3 4" key="1">
    <citation type="submission" date="2024-10" db="EMBL/GenBank/DDBJ databases">
        <authorList>
            <person name="Kim D."/>
        </authorList>
    </citation>
    <scope>NUCLEOTIDE SEQUENCE [LARGE SCALE GENOMIC DNA]</scope>
    <source>
        <strain evidence="3">Taebaek</strain>
    </source>
</reference>
<dbReference type="AlphaFoldDB" id="A0ABD2K6N0"/>
<keyword evidence="4" id="KW-1185">Reference proteome</keyword>
<name>A0ABD2K6N0_HETSC</name>
<evidence type="ECO:0000313" key="4">
    <source>
        <dbReference type="Proteomes" id="UP001620645"/>
    </source>
</evidence>
<protein>
    <recommendedName>
        <fullName evidence="2">F-box domain-containing protein</fullName>
    </recommendedName>
</protein>
<feature type="domain" description="F-box" evidence="2">
    <location>
        <begin position="69"/>
        <end position="117"/>
    </location>
</feature>
<feature type="transmembrane region" description="Helical" evidence="1">
    <location>
        <begin position="12"/>
        <end position="33"/>
    </location>
</feature>
<sequence length="392" mass="45873">MIQLVVQQLCAAFLFIFCRLFPINAVLNLFLWLPIRVAYAIYCFMTLPIRFVNDLHEQQQEDHTIPNRPEIAQRLPNEIWNKIFLLLQFQNYQNLPLVSLRFASLVQRILNVHTKDLGPFVIRRQNWGRRAIIVSEQNNGNEMRLPAELVPTYVRGFHAITIRYTNDEVMHFLLSTIRRLLANNRVHLLVENVKGIDEAWLQQILEVISPTVHSLEGHLSFITADFLQNCPQLKFIKSTDEFNPQSALLDRDGVPLFQTILNWATGERQDVTERQQLRILDFHCYVCPQMAQQLETAFLNSSKPITYVVAHDWRMFDNVHQTNPTTGESFDYEWEETYQLKRGPRNWTEQNWLERIQQIIQQTAPPRRGVIRLNVGATAGGANRRQRNCVIC</sequence>
<dbReference type="Proteomes" id="UP001620645">
    <property type="component" value="Unassembled WGS sequence"/>
</dbReference>
<comment type="caution">
    <text evidence="3">The sequence shown here is derived from an EMBL/GenBank/DDBJ whole genome shotgun (WGS) entry which is preliminary data.</text>
</comment>
<dbReference type="PROSITE" id="PS50181">
    <property type="entry name" value="FBOX"/>
    <property type="match status" value="1"/>
</dbReference>
<dbReference type="Pfam" id="PF00646">
    <property type="entry name" value="F-box"/>
    <property type="match status" value="1"/>
</dbReference>
<proteinExistence type="predicted"/>
<gene>
    <name evidence="3" type="ORF">niasHS_002095</name>
</gene>
<dbReference type="InterPro" id="IPR001810">
    <property type="entry name" value="F-box_dom"/>
</dbReference>
<evidence type="ECO:0000313" key="3">
    <source>
        <dbReference type="EMBL" id="KAL3098259.1"/>
    </source>
</evidence>
<keyword evidence="1" id="KW-0472">Membrane</keyword>
<accession>A0ABD2K6N0</accession>
<keyword evidence="1" id="KW-0812">Transmembrane</keyword>
<dbReference type="EMBL" id="JBICCN010000051">
    <property type="protein sequence ID" value="KAL3098259.1"/>
    <property type="molecule type" value="Genomic_DNA"/>
</dbReference>